<feature type="region of interest" description="Disordered" evidence="1">
    <location>
        <begin position="1"/>
        <end position="25"/>
    </location>
</feature>
<evidence type="ECO:0000256" key="2">
    <source>
        <dbReference type="SAM" id="Phobius"/>
    </source>
</evidence>
<gene>
    <name evidence="3" type="ORF">N658DRAFT_501597</name>
</gene>
<reference evidence="3" key="2">
    <citation type="submission" date="2023-05" db="EMBL/GenBank/DDBJ databases">
        <authorList>
            <consortium name="Lawrence Berkeley National Laboratory"/>
            <person name="Steindorff A."/>
            <person name="Hensen N."/>
            <person name="Bonometti L."/>
            <person name="Westerberg I."/>
            <person name="Brannstrom I.O."/>
            <person name="Guillou S."/>
            <person name="Cros-Aarteil S."/>
            <person name="Calhoun S."/>
            <person name="Haridas S."/>
            <person name="Kuo A."/>
            <person name="Mondo S."/>
            <person name="Pangilinan J."/>
            <person name="Riley R."/>
            <person name="Labutti K."/>
            <person name="Andreopoulos B."/>
            <person name="Lipzen A."/>
            <person name="Chen C."/>
            <person name="Yanf M."/>
            <person name="Daum C."/>
            <person name="Ng V."/>
            <person name="Clum A."/>
            <person name="Ohm R."/>
            <person name="Martin F."/>
            <person name="Silar P."/>
            <person name="Natvig D."/>
            <person name="Lalanne C."/>
            <person name="Gautier V."/>
            <person name="Ament-Velasquez S.L."/>
            <person name="Kruys A."/>
            <person name="Hutchinson M.I."/>
            <person name="Powell A.J."/>
            <person name="Barry K."/>
            <person name="Miller A.N."/>
            <person name="Grigoriev I.V."/>
            <person name="Debuchy R."/>
            <person name="Gladieux P."/>
            <person name="Thoren M.H."/>
            <person name="Johannesson H."/>
        </authorList>
    </citation>
    <scope>NUCLEOTIDE SEQUENCE</scope>
    <source>
        <strain evidence="3">CBS 757.83</strain>
    </source>
</reference>
<dbReference type="AlphaFoldDB" id="A0AAN6PTK2"/>
<feature type="region of interest" description="Disordered" evidence="1">
    <location>
        <begin position="362"/>
        <end position="513"/>
    </location>
</feature>
<feature type="compositionally biased region" description="Pro residues" evidence="1">
    <location>
        <begin position="464"/>
        <end position="484"/>
    </location>
</feature>
<feature type="transmembrane region" description="Helical" evidence="2">
    <location>
        <begin position="318"/>
        <end position="342"/>
    </location>
</feature>
<feature type="region of interest" description="Disordered" evidence="1">
    <location>
        <begin position="288"/>
        <end position="314"/>
    </location>
</feature>
<feature type="compositionally biased region" description="Low complexity" evidence="1">
    <location>
        <begin position="442"/>
        <end position="463"/>
    </location>
</feature>
<dbReference type="EMBL" id="MU863715">
    <property type="protein sequence ID" value="KAK4096409.1"/>
    <property type="molecule type" value="Genomic_DNA"/>
</dbReference>
<dbReference type="InterPro" id="IPR026314">
    <property type="entry name" value="YLP_motif_con_p1"/>
</dbReference>
<evidence type="ECO:0000313" key="4">
    <source>
        <dbReference type="Proteomes" id="UP001305647"/>
    </source>
</evidence>
<dbReference type="PANTHER" id="PTHR13413">
    <property type="entry name" value="YLP MOTIF CONTAINING PROTEIN NUCLEAR PROTEIN ZAP"/>
    <property type="match status" value="1"/>
</dbReference>
<name>A0AAN6PTK2_9PEZI</name>
<organism evidence="3 4">
    <name type="scientific">Parathielavia hyrcaniae</name>
    <dbReference type="NCBI Taxonomy" id="113614"/>
    <lineage>
        <taxon>Eukaryota</taxon>
        <taxon>Fungi</taxon>
        <taxon>Dikarya</taxon>
        <taxon>Ascomycota</taxon>
        <taxon>Pezizomycotina</taxon>
        <taxon>Sordariomycetes</taxon>
        <taxon>Sordariomycetidae</taxon>
        <taxon>Sordariales</taxon>
        <taxon>Chaetomiaceae</taxon>
        <taxon>Parathielavia</taxon>
    </lineage>
</organism>
<keyword evidence="2" id="KW-0812">Transmembrane</keyword>
<dbReference type="PANTHER" id="PTHR13413:SF0">
    <property type="entry name" value="YLP MOTIF-CONTAINING PROTEIN 1"/>
    <property type="match status" value="1"/>
</dbReference>
<accession>A0AAN6PTK2</accession>
<keyword evidence="2" id="KW-0472">Membrane</keyword>
<sequence length="513" mass="54261">MGNPPEQVHVPVNSPHLPSDPAPREQSFFLDCPTIQDSAPRRTSLAFRVRRYSTIQPHTAGLNHSQEKSTAIAHSGIPSVRAAAVMRSYLWLLATSARLASADWPFGQALGYHGGEAAIVLPRQTQASAHDGANGWSPRPTDGPSLDLIRRKRVGGKTRRQDEDEDEGDDTTTWVDETTCGWAAGDDSWPYTCERGSRCNTNTDNVVACTSSGLSTNPYFTVCLNYDAYQAGACEGSVGLKTGCCTTASLAECVTFLWPGSTVKSMFGCFSERTVVTMLTAPQSVIDATSTTSSASSSTATSDPQNSDGGGSSSNTGAIIGGAVGGVGGLALIAGVVAFFMIRSRKRKNNVGSGTAYSAVAPGDTGYPGSPMQQQHPAGHPGPSPSPQTTPAGYFAPPGTGLHPNNTHTPGAGAPSAIYDPRHSYYDPSKVGEQHHHHPQHQQHQQHQQHPQHQQHQQQQYSHTPPPPQGHAPYPAPYPNPSPLPQMSELDTSAVAAGHQSNPAEIGDASTQR</sequence>
<keyword evidence="2" id="KW-1133">Transmembrane helix</keyword>
<feature type="compositionally biased region" description="Basic and acidic residues" evidence="1">
    <location>
        <begin position="420"/>
        <end position="434"/>
    </location>
</feature>
<feature type="compositionally biased region" description="Low complexity" evidence="1">
    <location>
        <begin position="288"/>
        <end position="302"/>
    </location>
</feature>
<feature type="compositionally biased region" description="Polar residues" evidence="1">
    <location>
        <begin position="499"/>
        <end position="513"/>
    </location>
</feature>
<proteinExistence type="predicted"/>
<feature type="region of interest" description="Disordered" evidence="1">
    <location>
        <begin position="126"/>
        <end position="173"/>
    </location>
</feature>
<reference evidence="3" key="1">
    <citation type="journal article" date="2023" name="Mol. Phylogenet. Evol.">
        <title>Genome-scale phylogeny and comparative genomics of the fungal order Sordariales.</title>
        <authorList>
            <person name="Hensen N."/>
            <person name="Bonometti L."/>
            <person name="Westerberg I."/>
            <person name="Brannstrom I.O."/>
            <person name="Guillou S."/>
            <person name="Cros-Aarteil S."/>
            <person name="Calhoun S."/>
            <person name="Haridas S."/>
            <person name="Kuo A."/>
            <person name="Mondo S."/>
            <person name="Pangilinan J."/>
            <person name="Riley R."/>
            <person name="LaButti K."/>
            <person name="Andreopoulos B."/>
            <person name="Lipzen A."/>
            <person name="Chen C."/>
            <person name="Yan M."/>
            <person name="Daum C."/>
            <person name="Ng V."/>
            <person name="Clum A."/>
            <person name="Steindorff A."/>
            <person name="Ohm R.A."/>
            <person name="Martin F."/>
            <person name="Silar P."/>
            <person name="Natvig D.O."/>
            <person name="Lalanne C."/>
            <person name="Gautier V."/>
            <person name="Ament-Velasquez S.L."/>
            <person name="Kruys A."/>
            <person name="Hutchinson M.I."/>
            <person name="Powell A.J."/>
            <person name="Barry K."/>
            <person name="Miller A.N."/>
            <person name="Grigoriev I.V."/>
            <person name="Debuchy R."/>
            <person name="Gladieux P."/>
            <person name="Hiltunen Thoren M."/>
            <person name="Johannesson H."/>
        </authorList>
    </citation>
    <scope>NUCLEOTIDE SEQUENCE</scope>
    <source>
        <strain evidence="3">CBS 757.83</strain>
    </source>
</reference>
<evidence type="ECO:0000256" key="1">
    <source>
        <dbReference type="SAM" id="MobiDB-lite"/>
    </source>
</evidence>
<keyword evidence="4" id="KW-1185">Reference proteome</keyword>
<protein>
    <submittedName>
        <fullName evidence="3">Uncharacterized protein</fullName>
    </submittedName>
</protein>
<evidence type="ECO:0000313" key="3">
    <source>
        <dbReference type="EMBL" id="KAK4096409.1"/>
    </source>
</evidence>
<dbReference type="GO" id="GO:0032204">
    <property type="term" value="P:regulation of telomere maintenance"/>
    <property type="evidence" value="ECO:0007669"/>
    <property type="project" value="TreeGrafter"/>
</dbReference>
<dbReference type="GO" id="GO:0005634">
    <property type="term" value="C:nucleus"/>
    <property type="evidence" value="ECO:0007669"/>
    <property type="project" value="InterPro"/>
</dbReference>
<dbReference type="Proteomes" id="UP001305647">
    <property type="component" value="Unassembled WGS sequence"/>
</dbReference>
<comment type="caution">
    <text evidence="3">The sequence shown here is derived from an EMBL/GenBank/DDBJ whole genome shotgun (WGS) entry which is preliminary data.</text>
</comment>